<feature type="transmembrane region" description="Helical" evidence="1">
    <location>
        <begin position="28"/>
        <end position="54"/>
    </location>
</feature>
<accession>K9WT79</accession>
<dbReference type="RefSeq" id="WP_015206248.1">
    <property type="nucleotide sequence ID" value="NC_019757.1"/>
</dbReference>
<name>K9WT79_9NOST</name>
<dbReference type="AlphaFoldDB" id="K9WT79"/>
<proteinExistence type="predicted"/>
<dbReference type="Proteomes" id="UP000010475">
    <property type="component" value="Chromosome"/>
</dbReference>
<keyword evidence="1" id="KW-1133">Transmembrane helix</keyword>
<dbReference type="EMBL" id="CP003642">
    <property type="protein sequence ID" value="AFZ22991.1"/>
    <property type="molecule type" value="Genomic_DNA"/>
</dbReference>
<sequence length="61" mass="6543">MFALLSEGVFVGQPLINPLGGTVKVSGAYLFLLVFGAVLGILNWLGCLGLYILFLNELGWN</sequence>
<protein>
    <submittedName>
        <fullName evidence="2">Uncharacterized protein</fullName>
    </submittedName>
</protein>
<reference evidence="2 3" key="1">
    <citation type="submission" date="2012-06" db="EMBL/GenBank/DDBJ databases">
        <title>Finished chromosome of genome of Cylindrospermum stagnale PCC 7417.</title>
        <authorList>
            <consortium name="US DOE Joint Genome Institute"/>
            <person name="Gugger M."/>
            <person name="Coursin T."/>
            <person name="Rippka R."/>
            <person name="Tandeau De Marsac N."/>
            <person name="Huntemann M."/>
            <person name="Wei C.-L."/>
            <person name="Han J."/>
            <person name="Detter J.C."/>
            <person name="Han C."/>
            <person name="Tapia R."/>
            <person name="Chen A."/>
            <person name="Kyrpides N."/>
            <person name="Mavromatis K."/>
            <person name="Markowitz V."/>
            <person name="Szeto E."/>
            <person name="Ivanova N."/>
            <person name="Pagani I."/>
            <person name="Pati A."/>
            <person name="Goodwin L."/>
            <person name="Nordberg H.P."/>
            <person name="Cantor M.N."/>
            <person name="Hua S.X."/>
            <person name="Woyke T."/>
            <person name="Kerfeld C.A."/>
        </authorList>
    </citation>
    <scope>NUCLEOTIDE SEQUENCE [LARGE SCALE GENOMIC DNA]</scope>
    <source>
        <strain evidence="2 3">PCC 7417</strain>
    </source>
</reference>
<evidence type="ECO:0000256" key="1">
    <source>
        <dbReference type="SAM" id="Phobius"/>
    </source>
</evidence>
<keyword evidence="3" id="KW-1185">Reference proteome</keyword>
<gene>
    <name evidence="2" type="ORF">Cylst_0662</name>
</gene>
<evidence type="ECO:0000313" key="3">
    <source>
        <dbReference type="Proteomes" id="UP000010475"/>
    </source>
</evidence>
<organism evidence="2 3">
    <name type="scientific">Cylindrospermum stagnale PCC 7417</name>
    <dbReference type="NCBI Taxonomy" id="56107"/>
    <lineage>
        <taxon>Bacteria</taxon>
        <taxon>Bacillati</taxon>
        <taxon>Cyanobacteriota</taxon>
        <taxon>Cyanophyceae</taxon>
        <taxon>Nostocales</taxon>
        <taxon>Nostocaceae</taxon>
        <taxon>Cylindrospermum</taxon>
    </lineage>
</organism>
<dbReference type="KEGG" id="csg:Cylst_0662"/>
<evidence type="ECO:0000313" key="2">
    <source>
        <dbReference type="EMBL" id="AFZ22991.1"/>
    </source>
</evidence>
<keyword evidence="1" id="KW-0812">Transmembrane</keyword>
<dbReference type="HOGENOM" id="CLU_2914815_0_0_3"/>
<keyword evidence="1" id="KW-0472">Membrane</keyword>